<feature type="compositionally biased region" description="Basic residues" evidence="5">
    <location>
        <begin position="69"/>
        <end position="82"/>
    </location>
</feature>
<organism evidence="8 9">
    <name type="scientific">Glacieibacterium frigidum</name>
    <dbReference type="NCBI Taxonomy" id="2593303"/>
    <lineage>
        <taxon>Bacteria</taxon>
        <taxon>Pseudomonadati</taxon>
        <taxon>Pseudomonadota</taxon>
        <taxon>Alphaproteobacteria</taxon>
        <taxon>Sphingomonadales</taxon>
        <taxon>Sphingosinicellaceae</taxon>
        <taxon>Glacieibacterium</taxon>
    </lineage>
</organism>
<feature type="domain" description="Tyr recombinase" evidence="6">
    <location>
        <begin position="239"/>
        <end position="421"/>
    </location>
</feature>
<evidence type="ECO:0000259" key="7">
    <source>
        <dbReference type="PROSITE" id="PS51900"/>
    </source>
</evidence>
<dbReference type="AlphaFoldDB" id="A0A552UFE3"/>
<evidence type="ECO:0000256" key="2">
    <source>
        <dbReference type="ARBA" id="ARBA00023125"/>
    </source>
</evidence>
<evidence type="ECO:0000256" key="5">
    <source>
        <dbReference type="SAM" id="MobiDB-lite"/>
    </source>
</evidence>
<proteinExistence type="predicted"/>
<dbReference type="InterPro" id="IPR004107">
    <property type="entry name" value="Integrase_SAM-like_N"/>
</dbReference>
<sequence>MGPARQQRRRAGDARAFRNLGRRRQRRASGTAAARRARRARPDARRGLGGGAHRPRPDPGVQQLDARARIGRSTRQRGRGRGARGVGAAVRLARGAACTFRRDRRGVRPGRARAGGAAARCRGGHAGVTRPDLSDGSLTDGGAIALYLDMLAAEQGAAKNTLLAYGRDLRLASEDLSGQLARAAPADLARLVAGWSGLARATVARKGSVLRRFFAFLAAEGHRADDPAQLIEAPAPARPLPKTLAEGDVARLFAVLSERLAADASPANLRLSALVELLYGSGLRATELVSLPRHAVRTGQGHAILTGKGGKQRLVPVGGAAERAVAAHAANVAPGERYLFPSGASHLSRVRLFQLLKGLAAEAGIPPARISPHVLRHAFATHLLEGGADLRTLQTLLGHADIATTQIYTHVQSKALVDLVNTRHPLAD</sequence>
<dbReference type="Pfam" id="PF02899">
    <property type="entry name" value="Phage_int_SAM_1"/>
    <property type="match status" value="1"/>
</dbReference>
<dbReference type="EMBL" id="VJWA01000001">
    <property type="protein sequence ID" value="TRW16945.1"/>
    <property type="molecule type" value="Genomic_DNA"/>
</dbReference>
<dbReference type="PROSITE" id="PS51900">
    <property type="entry name" value="CB"/>
    <property type="match status" value="1"/>
</dbReference>
<accession>A0A552UFE3</accession>
<dbReference type="Proteomes" id="UP000317894">
    <property type="component" value="Unassembled WGS sequence"/>
</dbReference>
<feature type="domain" description="Core-binding (CB)" evidence="7">
    <location>
        <begin position="138"/>
        <end position="218"/>
    </location>
</feature>
<evidence type="ECO:0000256" key="4">
    <source>
        <dbReference type="PROSITE-ProRule" id="PRU01248"/>
    </source>
</evidence>
<protein>
    <submittedName>
        <fullName evidence="8">Tyrosine-type recombinase/integrase</fullName>
    </submittedName>
</protein>
<dbReference type="InterPro" id="IPR044068">
    <property type="entry name" value="CB"/>
</dbReference>
<dbReference type="PANTHER" id="PTHR30349">
    <property type="entry name" value="PHAGE INTEGRASE-RELATED"/>
    <property type="match status" value="1"/>
</dbReference>
<dbReference type="InterPro" id="IPR011010">
    <property type="entry name" value="DNA_brk_join_enz"/>
</dbReference>
<keyword evidence="1" id="KW-0229">DNA integration</keyword>
<keyword evidence="3" id="KW-0233">DNA recombination</keyword>
<keyword evidence="9" id="KW-1185">Reference proteome</keyword>
<feature type="region of interest" description="Disordered" evidence="5">
    <location>
        <begin position="1"/>
        <end position="86"/>
    </location>
</feature>
<reference evidence="8 9" key="1">
    <citation type="submission" date="2019-07" db="EMBL/GenBank/DDBJ databases">
        <title>Novel species isolated from glacier.</title>
        <authorList>
            <person name="Liu Q."/>
            <person name="Xin Y.-H."/>
        </authorList>
    </citation>
    <scope>NUCLEOTIDE SEQUENCE [LARGE SCALE GENOMIC DNA]</scope>
    <source>
        <strain evidence="8 9">LB1R16</strain>
    </source>
</reference>
<dbReference type="PROSITE" id="PS51898">
    <property type="entry name" value="TYR_RECOMBINASE"/>
    <property type="match status" value="1"/>
</dbReference>
<dbReference type="InterPro" id="IPR010998">
    <property type="entry name" value="Integrase_recombinase_N"/>
</dbReference>
<dbReference type="InterPro" id="IPR050090">
    <property type="entry name" value="Tyrosine_recombinase_XerCD"/>
</dbReference>
<evidence type="ECO:0000256" key="1">
    <source>
        <dbReference type="ARBA" id="ARBA00022908"/>
    </source>
</evidence>
<dbReference type="PANTHER" id="PTHR30349:SF90">
    <property type="entry name" value="TYROSINE RECOMBINASE XERD"/>
    <property type="match status" value="1"/>
</dbReference>
<dbReference type="GO" id="GO:0006310">
    <property type="term" value="P:DNA recombination"/>
    <property type="evidence" value="ECO:0007669"/>
    <property type="project" value="UniProtKB-KW"/>
</dbReference>
<name>A0A552UFE3_9SPHN</name>
<keyword evidence="2 4" id="KW-0238">DNA-binding</keyword>
<dbReference type="SUPFAM" id="SSF47823">
    <property type="entry name" value="lambda integrase-like, N-terminal domain"/>
    <property type="match status" value="1"/>
</dbReference>
<dbReference type="GO" id="GO:0003677">
    <property type="term" value="F:DNA binding"/>
    <property type="evidence" value="ECO:0007669"/>
    <property type="project" value="UniProtKB-UniRule"/>
</dbReference>
<evidence type="ECO:0000256" key="3">
    <source>
        <dbReference type="ARBA" id="ARBA00023172"/>
    </source>
</evidence>
<evidence type="ECO:0000259" key="6">
    <source>
        <dbReference type="PROSITE" id="PS51898"/>
    </source>
</evidence>
<dbReference type="Pfam" id="PF00589">
    <property type="entry name" value="Phage_integrase"/>
    <property type="match status" value="1"/>
</dbReference>
<dbReference type="SUPFAM" id="SSF56349">
    <property type="entry name" value="DNA breaking-rejoining enzymes"/>
    <property type="match status" value="1"/>
</dbReference>
<comment type="caution">
    <text evidence="8">The sequence shown here is derived from an EMBL/GenBank/DDBJ whole genome shotgun (WGS) entry which is preliminary data.</text>
</comment>
<gene>
    <name evidence="8" type="ORF">FMM06_01680</name>
</gene>
<evidence type="ECO:0000313" key="9">
    <source>
        <dbReference type="Proteomes" id="UP000317894"/>
    </source>
</evidence>
<dbReference type="Gene3D" id="1.10.443.10">
    <property type="entry name" value="Intergrase catalytic core"/>
    <property type="match status" value="1"/>
</dbReference>
<evidence type="ECO:0000313" key="8">
    <source>
        <dbReference type="EMBL" id="TRW16945.1"/>
    </source>
</evidence>
<dbReference type="GO" id="GO:0015074">
    <property type="term" value="P:DNA integration"/>
    <property type="evidence" value="ECO:0007669"/>
    <property type="project" value="UniProtKB-KW"/>
</dbReference>
<dbReference type="InterPro" id="IPR013762">
    <property type="entry name" value="Integrase-like_cat_sf"/>
</dbReference>
<dbReference type="Gene3D" id="1.10.150.130">
    <property type="match status" value="1"/>
</dbReference>
<dbReference type="OrthoDB" id="9801717at2"/>
<dbReference type="InterPro" id="IPR002104">
    <property type="entry name" value="Integrase_catalytic"/>
</dbReference>